<dbReference type="EMBL" id="BQKA01000018">
    <property type="protein sequence ID" value="GJM50045.1"/>
    <property type="molecule type" value="Genomic_DNA"/>
</dbReference>
<dbReference type="RefSeq" id="WP_264846054.1">
    <property type="nucleotide sequence ID" value="NZ_BPMA01000017.1"/>
</dbReference>
<dbReference type="InterPro" id="IPR003497">
    <property type="entry name" value="BRO_N_domain"/>
</dbReference>
<gene>
    <name evidence="3" type="ORF">RCZ15_10200</name>
    <name evidence="4" type="ORF">RCZ16_22320</name>
</gene>
<evidence type="ECO:0000256" key="1">
    <source>
        <dbReference type="SAM" id="MobiDB-lite"/>
    </source>
</evidence>
<reference evidence="3 6" key="1">
    <citation type="submission" date="2021-11" db="EMBL/GenBank/DDBJ databases">
        <title>Draft genome sequence of Capnocytophaga sp. strain KC07075 isolated from cat oral cavity.</title>
        <authorList>
            <person name="Suzuki M."/>
            <person name="Imaoka K."/>
            <person name="Kimura M."/>
            <person name="Morikawa S."/>
            <person name="Maeda K."/>
        </authorList>
    </citation>
    <scope>NUCLEOTIDE SEQUENCE</scope>
    <source>
        <strain evidence="3">KC07075</strain>
        <strain evidence="4 6">KC07079</strain>
    </source>
</reference>
<comment type="caution">
    <text evidence="3">The sequence shown here is derived from an EMBL/GenBank/DDBJ whole genome shotgun (WGS) entry which is preliminary data.</text>
</comment>
<organism evidence="3 5">
    <name type="scientific">Capnocytophaga catalasegens</name>
    <dbReference type="NCBI Taxonomy" id="1004260"/>
    <lineage>
        <taxon>Bacteria</taxon>
        <taxon>Pseudomonadati</taxon>
        <taxon>Bacteroidota</taxon>
        <taxon>Flavobacteriia</taxon>
        <taxon>Flavobacteriales</taxon>
        <taxon>Flavobacteriaceae</taxon>
        <taxon>Capnocytophaga</taxon>
    </lineage>
</organism>
<evidence type="ECO:0000259" key="2">
    <source>
        <dbReference type="SMART" id="SM01040"/>
    </source>
</evidence>
<evidence type="ECO:0000313" key="4">
    <source>
        <dbReference type="EMBL" id="GJM53916.1"/>
    </source>
</evidence>
<dbReference type="SMART" id="SM01040">
    <property type="entry name" value="Bro-N"/>
    <property type="match status" value="1"/>
</dbReference>
<dbReference type="Proteomes" id="UP001207736">
    <property type="component" value="Unassembled WGS sequence"/>
</dbReference>
<evidence type="ECO:0000313" key="3">
    <source>
        <dbReference type="EMBL" id="GJM50045.1"/>
    </source>
</evidence>
<evidence type="ECO:0000313" key="6">
    <source>
        <dbReference type="Proteomes" id="UP001208692"/>
    </source>
</evidence>
<keyword evidence="6" id="KW-1185">Reference proteome</keyword>
<sequence>MENNIKIFEQKKVRSQWDEQQEKWWFSIVDVIEVLTGTDRPRKYWSDLKAKLKKEGSELSEKIGQLKMLSSDGKYYKTDVADTEQLLRLIQSVPSPKAEPFKLWLAQVGSERLDEMQDPEISIDRALQQYLQLGYSENWINQRLKSIEIRKELTDEWKKRGVKEGQQFATLTDIIAKTWSGKTTKEYKVFKGLKKENLRDNMTNTELILNMLAEASTKDISQATQPETFEQNIAVAQQGGNVAKVARKELEARTGKKVVSSASAKKMLQNKNNSNNK</sequence>
<accession>A0AAV5AWI3</accession>
<dbReference type="EMBL" id="BQKB01000051">
    <property type="protein sequence ID" value="GJM53916.1"/>
    <property type="molecule type" value="Genomic_DNA"/>
</dbReference>
<evidence type="ECO:0000313" key="5">
    <source>
        <dbReference type="Proteomes" id="UP001207736"/>
    </source>
</evidence>
<dbReference type="AlphaFoldDB" id="A0AAV5AWI3"/>
<feature type="domain" description="Bro-N" evidence="2">
    <location>
        <begin position="12"/>
        <end position="111"/>
    </location>
</feature>
<name>A0AAV5AWI3_9FLAO</name>
<dbReference type="Proteomes" id="UP001208692">
    <property type="component" value="Unassembled WGS sequence"/>
</dbReference>
<feature type="compositionally biased region" description="Low complexity" evidence="1">
    <location>
        <begin position="257"/>
        <end position="266"/>
    </location>
</feature>
<protein>
    <submittedName>
        <fullName evidence="3">Phage antirepressor</fullName>
    </submittedName>
</protein>
<proteinExistence type="predicted"/>
<dbReference type="Pfam" id="PF02498">
    <property type="entry name" value="Bro-N"/>
    <property type="match status" value="1"/>
</dbReference>
<feature type="region of interest" description="Disordered" evidence="1">
    <location>
        <begin position="254"/>
        <end position="277"/>
    </location>
</feature>